<proteinExistence type="inferred from homology"/>
<evidence type="ECO:0000313" key="13">
    <source>
        <dbReference type="Proteomes" id="UP000038010"/>
    </source>
</evidence>
<dbReference type="GO" id="GO:0003677">
    <property type="term" value="F:DNA binding"/>
    <property type="evidence" value="ECO:0007669"/>
    <property type="project" value="InterPro"/>
</dbReference>
<evidence type="ECO:0000256" key="9">
    <source>
        <dbReference type="RuleBase" id="RU003567"/>
    </source>
</evidence>
<dbReference type="CDD" id="cd07017">
    <property type="entry name" value="S14_ClpP_2"/>
    <property type="match status" value="1"/>
</dbReference>
<dbReference type="GO" id="GO:0051117">
    <property type="term" value="F:ATPase binding"/>
    <property type="evidence" value="ECO:0007669"/>
    <property type="project" value="TreeGrafter"/>
</dbReference>
<dbReference type="GO" id="GO:0009368">
    <property type="term" value="C:endopeptidase Clp complex"/>
    <property type="evidence" value="ECO:0007669"/>
    <property type="project" value="TreeGrafter"/>
</dbReference>
<dbReference type="Pfam" id="PF00574">
    <property type="entry name" value="CLP_protease"/>
    <property type="match status" value="1"/>
</dbReference>
<dbReference type="Pfam" id="PF04082">
    <property type="entry name" value="Fungal_trans"/>
    <property type="match status" value="1"/>
</dbReference>
<dbReference type="HAMAP" id="MF_00444">
    <property type="entry name" value="ClpP"/>
    <property type="match status" value="1"/>
</dbReference>
<dbReference type="InterPro" id="IPR001907">
    <property type="entry name" value="ClpP"/>
</dbReference>
<dbReference type="CDD" id="cd12148">
    <property type="entry name" value="fungal_TF_MHR"/>
    <property type="match status" value="1"/>
</dbReference>
<dbReference type="GO" id="GO:0004176">
    <property type="term" value="F:ATP-dependent peptidase activity"/>
    <property type="evidence" value="ECO:0007669"/>
    <property type="project" value="InterPro"/>
</dbReference>
<keyword evidence="3 8" id="KW-0378">Hydrolase</keyword>
<dbReference type="InterPro" id="IPR033135">
    <property type="entry name" value="ClpP_His_AS"/>
</dbReference>
<evidence type="ECO:0000256" key="6">
    <source>
        <dbReference type="PROSITE-ProRule" id="PRU10085"/>
    </source>
</evidence>
<gene>
    <name evidence="12" type="ORF">AB675_8902</name>
</gene>
<keyword evidence="13" id="KW-1185">Reference proteome</keyword>
<keyword evidence="5" id="KW-0539">Nucleus</keyword>
<evidence type="ECO:0000256" key="1">
    <source>
        <dbReference type="ARBA" id="ARBA00007039"/>
    </source>
</evidence>
<keyword evidence="4 8" id="KW-0720">Serine protease</keyword>
<feature type="active site" evidence="7">
    <location>
        <position position="494"/>
    </location>
</feature>
<dbReference type="Proteomes" id="UP000038010">
    <property type="component" value="Unassembled WGS sequence"/>
</dbReference>
<dbReference type="OrthoDB" id="2017408at2759"/>
<evidence type="ECO:0000256" key="3">
    <source>
        <dbReference type="ARBA" id="ARBA00022801"/>
    </source>
</evidence>
<dbReference type="EC" id="3.4.21.92" evidence="8"/>
<dbReference type="GO" id="GO:0006351">
    <property type="term" value="P:DNA-templated transcription"/>
    <property type="evidence" value="ECO:0007669"/>
    <property type="project" value="InterPro"/>
</dbReference>
<dbReference type="PANTHER" id="PTHR10381:SF11">
    <property type="entry name" value="ATP-DEPENDENT CLP PROTEASE PROTEOLYTIC SUBUNIT, MITOCHONDRIAL"/>
    <property type="match status" value="1"/>
</dbReference>
<evidence type="ECO:0000259" key="11">
    <source>
        <dbReference type="Pfam" id="PF04082"/>
    </source>
</evidence>
<dbReference type="InterPro" id="IPR023562">
    <property type="entry name" value="ClpP/TepA"/>
</dbReference>
<dbReference type="InterPro" id="IPR007219">
    <property type="entry name" value="XnlR_reg_dom"/>
</dbReference>
<reference evidence="12 13" key="1">
    <citation type="submission" date="2015-06" db="EMBL/GenBank/DDBJ databases">
        <title>Draft genome of the ant-associated black yeast Phialophora attae CBS 131958.</title>
        <authorList>
            <person name="Moreno L.F."/>
            <person name="Stielow B.J."/>
            <person name="de Hoog S."/>
            <person name="Vicente V.A."/>
            <person name="Weiss V.A."/>
            <person name="de Vries M."/>
            <person name="Cruz L.M."/>
            <person name="Souza E.M."/>
        </authorList>
    </citation>
    <scope>NUCLEOTIDE SEQUENCE [LARGE SCALE GENOMIC DNA]</scope>
    <source>
        <strain evidence="12 13">CBS 131958</strain>
    </source>
</reference>
<dbReference type="PRINTS" id="PR00127">
    <property type="entry name" value="CLPPROTEASEP"/>
</dbReference>
<comment type="similarity">
    <text evidence="1 9">Belongs to the peptidase S14 family.</text>
</comment>
<evidence type="ECO:0000256" key="7">
    <source>
        <dbReference type="PROSITE-ProRule" id="PRU10086"/>
    </source>
</evidence>
<sequence length="591" mass="64996">MALTNSGNNSESPSRDDPSPLSTTDYKTSITATYYLDYALLSRSVGQLPEVQFGLDPALVSYLGDYRSDHSFVSHYFAVTHPWMPFLFRKAFMERILNPLGSAWPWNIILLAAMKLLTTAPSGPTPRSTFYTTLKANVAAAVDSGLLELRIFQAMLLIAAYEMGHGIYPAAYMTVGTGIRYGNALGLGRSIEKGAGCPRSNIELEEQRRSWWTVLLLDKYLSLSLTDRRPAATCPGQDATLPADDALWDMAEQTEVSPHRLSEPLSAAMGRFCLTAQAVILLERILQNINDRSSPEEFHEQEAKTLDDTAAALTSVALQEARMRGMTLLAMILRPTTAVPTLARLNPSLARRNYFTSSNRSPEPAHTPIRSWLPVPFVTESIGGQHHTTDLFSRLLKERIVAIYGEVDERMAATVTASLLFLEADNPQKPINLYINSPGGSVTSGLAIYDTLQYITPSITTICLGQAASMGSLLLAGGSPGRRFCLPHSSVMLHQPSGGYFGTAADIAIHAKEILRVRGKLNQIYEKHLTPRGDKGQAREGGEGRKFSVEEIEKFMERDYFLSAEEALELGVVDEILKSRKEVEEKTADTA</sequence>
<dbReference type="Gene3D" id="3.90.226.10">
    <property type="entry name" value="2-enoyl-CoA Hydratase, Chain A, domain 1"/>
    <property type="match status" value="1"/>
</dbReference>
<dbReference type="AlphaFoldDB" id="A0A0N1HMV6"/>
<dbReference type="SUPFAM" id="SSF52096">
    <property type="entry name" value="ClpP/crotonase"/>
    <property type="match status" value="1"/>
</dbReference>
<organism evidence="12 13">
    <name type="scientific">Cyphellophora attinorum</name>
    <dbReference type="NCBI Taxonomy" id="1664694"/>
    <lineage>
        <taxon>Eukaryota</taxon>
        <taxon>Fungi</taxon>
        <taxon>Dikarya</taxon>
        <taxon>Ascomycota</taxon>
        <taxon>Pezizomycotina</taxon>
        <taxon>Eurotiomycetes</taxon>
        <taxon>Chaetothyriomycetidae</taxon>
        <taxon>Chaetothyriales</taxon>
        <taxon>Cyphellophoraceae</taxon>
        <taxon>Cyphellophora</taxon>
    </lineage>
</organism>
<dbReference type="FunFam" id="3.90.226.10:FF:000002">
    <property type="entry name" value="ATP-dependent Clp protease proteolytic subunit"/>
    <property type="match status" value="1"/>
</dbReference>
<dbReference type="InterPro" id="IPR029045">
    <property type="entry name" value="ClpP/crotonase-like_dom_sf"/>
</dbReference>
<dbReference type="EMBL" id="LFJN01000033">
    <property type="protein sequence ID" value="KPI36187.1"/>
    <property type="molecule type" value="Genomic_DNA"/>
</dbReference>
<evidence type="ECO:0000256" key="8">
    <source>
        <dbReference type="RuleBase" id="RU000549"/>
    </source>
</evidence>
<dbReference type="InterPro" id="IPR018215">
    <property type="entry name" value="ClpP_Ser_AS"/>
</dbReference>
<dbReference type="GO" id="GO:0008270">
    <property type="term" value="F:zinc ion binding"/>
    <property type="evidence" value="ECO:0007669"/>
    <property type="project" value="InterPro"/>
</dbReference>
<feature type="region of interest" description="Disordered" evidence="10">
    <location>
        <begin position="1"/>
        <end position="23"/>
    </location>
</feature>
<evidence type="ECO:0000313" key="12">
    <source>
        <dbReference type="EMBL" id="KPI36187.1"/>
    </source>
</evidence>
<dbReference type="PROSITE" id="PS00382">
    <property type="entry name" value="CLP_PROTEASE_HIS"/>
    <property type="match status" value="1"/>
</dbReference>
<keyword evidence="2 8" id="KW-0645">Protease</keyword>
<evidence type="ECO:0000256" key="10">
    <source>
        <dbReference type="SAM" id="MobiDB-lite"/>
    </source>
</evidence>
<dbReference type="VEuPathDB" id="FungiDB:AB675_8902"/>
<dbReference type="GO" id="GO:0004252">
    <property type="term" value="F:serine-type endopeptidase activity"/>
    <property type="evidence" value="ECO:0007669"/>
    <property type="project" value="UniProtKB-EC"/>
</dbReference>
<evidence type="ECO:0000256" key="5">
    <source>
        <dbReference type="ARBA" id="ARBA00023242"/>
    </source>
</evidence>
<feature type="compositionally biased region" description="Polar residues" evidence="10">
    <location>
        <begin position="1"/>
        <end position="12"/>
    </location>
</feature>
<dbReference type="GeneID" id="28741269"/>
<dbReference type="PROSITE" id="PS00381">
    <property type="entry name" value="CLP_PROTEASE_SER"/>
    <property type="match status" value="1"/>
</dbReference>
<dbReference type="NCBIfam" id="NF001368">
    <property type="entry name" value="PRK00277.1"/>
    <property type="match status" value="1"/>
</dbReference>
<evidence type="ECO:0000256" key="2">
    <source>
        <dbReference type="ARBA" id="ARBA00022670"/>
    </source>
</evidence>
<accession>A0A0N1HMV6</accession>
<name>A0A0N1HMV6_9EURO</name>
<feature type="domain" description="Xylanolytic transcriptional activator regulatory" evidence="11">
    <location>
        <begin position="74"/>
        <end position="294"/>
    </location>
</feature>
<comment type="caution">
    <text evidence="12">The sequence shown here is derived from an EMBL/GenBank/DDBJ whole genome shotgun (WGS) entry which is preliminary data.</text>
</comment>
<protein>
    <recommendedName>
        <fullName evidence="9">ATP-dependent Clp protease proteolytic subunit</fullName>
        <ecNumber evidence="8">3.4.21.92</ecNumber>
    </recommendedName>
</protein>
<dbReference type="RefSeq" id="XP_017996150.1">
    <property type="nucleotide sequence ID" value="XM_018149389.1"/>
</dbReference>
<dbReference type="GO" id="GO:0006515">
    <property type="term" value="P:protein quality control for misfolded or incompletely synthesized proteins"/>
    <property type="evidence" value="ECO:0007669"/>
    <property type="project" value="TreeGrafter"/>
</dbReference>
<dbReference type="PANTHER" id="PTHR10381">
    <property type="entry name" value="ATP-DEPENDENT CLP PROTEASE PROTEOLYTIC SUBUNIT"/>
    <property type="match status" value="1"/>
</dbReference>
<dbReference type="STRING" id="1664694.A0A0N1HMV6"/>
<feature type="active site" evidence="6">
    <location>
        <position position="469"/>
    </location>
</feature>
<evidence type="ECO:0000256" key="4">
    <source>
        <dbReference type="ARBA" id="ARBA00022825"/>
    </source>
</evidence>